<organism evidence="3">
    <name type="scientific">Hanusia phi</name>
    <dbReference type="NCBI Taxonomy" id="3032"/>
    <lineage>
        <taxon>Eukaryota</taxon>
        <taxon>Cryptophyceae</taxon>
        <taxon>Pyrenomonadales</taxon>
        <taxon>Geminigeraceae</taxon>
        <taxon>Hanusia</taxon>
    </lineage>
</organism>
<keyword evidence="2" id="KW-1133">Transmembrane helix</keyword>
<keyword evidence="2" id="KW-0812">Transmembrane</keyword>
<protein>
    <submittedName>
        <fullName evidence="3">Uncharacterized protein</fullName>
    </submittedName>
</protein>
<keyword evidence="2" id="KW-0472">Membrane</keyword>
<evidence type="ECO:0000313" key="3">
    <source>
        <dbReference type="EMBL" id="CAD8497099.1"/>
    </source>
</evidence>
<feature type="region of interest" description="Disordered" evidence="1">
    <location>
        <begin position="1"/>
        <end position="25"/>
    </location>
</feature>
<name>A0A7S0HUE5_9CRYP</name>
<evidence type="ECO:0000256" key="2">
    <source>
        <dbReference type="SAM" id="Phobius"/>
    </source>
</evidence>
<reference evidence="3" key="1">
    <citation type="submission" date="2021-01" db="EMBL/GenBank/DDBJ databases">
        <authorList>
            <person name="Corre E."/>
            <person name="Pelletier E."/>
            <person name="Niang G."/>
            <person name="Scheremetjew M."/>
            <person name="Finn R."/>
            <person name="Kale V."/>
            <person name="Holt S."/>
            <person name="Cochrane G."/>
            <person name="Meng A."/>
            <person name="Brown T."/>
            <person name="Cohen L."/>
        </authorList>
    </citation>
    <scope>NUCLEOTIDE SEQUENCE</scope>
    <source>
        <strain evidence="3">CCMP325</strain>
    </source>
</reference>
<evidence type="ECO:0000256" key="1">
    <source>
        <dbReference type="SAM" id="MobiDB-lite"/>
    </source>
</evidence>
<dbReference type="EMBL" id="HBEO01026022">
    <property type="protein sequence ID" value="CAD8497099.1"/>
    <property type="molecule type" value="Transcribed_RNA"/>
</dbReference>
<accession>A0A7S0HUE5</accession>
<feature type="transmembrane region" description="Helical" evidence="2">
    <location>
        <begin position="98"/>
        <end position="118"/>
    </location>
</feature>
<gene>
    <name evidence="3" type="ORF">HPHI1048_LOCUS17506</name>
</gene>
<sequence>MNLNGVEIEAEEIEEPEDSITDTTPLRHHRQEIIEDRRKQFSIKGIFRTSDRSDMNELNGIELRKITWADDDIHQRPLEEEFIIPPRPFLRKKAVHQIFFWCIFWFIVFVLIILWVLAASKRSL</sequence>
<proteinExistence type="predicted"/>
<feature type="compositionally biased region" description="Acidic residues" evidence="1">
    <location>
        <begin position="8"/>
        <end position="20"/>
    </location>
</feature>
<dbReference type="AlphaFoldDB" id="A0A7S0HUE5"/>